<gene>
    <name evidence="4" type="ORF">SAMN05216559_4104</name>
</gene>
<protein>
    <submittedName>
        <fullName evidence="4">Uncharacterized protein</fullName>
    </submittedName>
</protein>
<name>A0A1I6MAE5_9EURY</name>
<dbReference type="STRING" id="767519.SAMN05216559_4104"/>
<organism evidence="4 5">
    <name type="scientific">Halomicrobium zhouii</name>
    <dbReference type="NCBI Taxonomy" id="767519"/>
    <lineage>
        <taxon>Archaea</taxon>
        <taxon>Methanobacteriati</taxon>
        <taxon>Methanobacteriota</taxon>
        <taxon>Stenosarchaea group</taxon>
        <taxon>Halobacteria</taxon>
        <taxon>Halobacteriales</taxon>
        <taxon>Haloarculaceae</taxon>
        <taxon>Halomicrobium</taxon>
    </lineage>
</organism>
<evidence type="ECO:0000259" key="3">
    <source>
        <dbReference type="Pfam" id="PF24422"/>
    </source>
</evidence>
<dbReference type="Pfam" id="PF24422">
    <property type="entry name" value="DUF7552"/>
    <property type="match status" value="1"/>
</dbReference>
<dbReference type="InterPro" id="IPR055974">
    <property type="entry name" value="DUF7552"/>
</dbReference>
<evidence type="ECO:0000259" key="2">
    <source>
        <dbReference type="Pfam" id="PF24420"/>
    </source>
</evidence>
<sequence>MVGTTLAEIRRHIEDLASDDGEYVLVCGRTGDRPVPAETARFEDRGTAIAAAQATEQYRAALRRYDPRLPYYDLIVCQDNGPLHRPRDVDGNGESAVRAASAPERAQSADAPDHRLLVEFCHRVAAAVFETLSEKGYDDVESTVMDAYFDLAETVADPDDLCLRLLESMAAELDERLSPTEQADVLADAATRYVPVESAVDPVASTMSALRDRGLLADYACEPTATDRPDRSRSVAVDVTDYALSPRNGRLPVLPVVFELFRRRPDWPLSRVRVVGREDRWHVTLELASDADPDGLASAPIRSET</sequence>
<dbReference type="OrthoDB" id="342580at2157"/>
<feature type="region of interest" description="Disordered" evidence="1">
    <location>
        <begin position="85"/>
        <end position="108"/>
    </location>
</feature>
<keyword evidence="5" id="KW-1185">Reference proteome</keyword>
<feature type="domain" description="DUF7551" evidence="2">
    <location>
        <begin position="117"/>
        <end position="301"/>
    </location>
</feature>
<reference evidence="4 5" key="1">
    <citation type="submission" date="2016-10" db="EMBL/GenBank/DDBJ databases">
        <authorList>
            <person name="de Groot N.N."/>
        </authorList>
    </citation>
    <scope>NUCLEOTIDE SEQUENCE [LARGE SCALE GENOMIC DNA]</scope>
    <source>
        <strain evidence="4 5">CGMCC 1.10457</strain>
    </source>
</reference>
<evidence type="ECO:0000313" key="4">
    <source>
        <dbReference type="EMBL" id="SFS12679.1"/>
    </source>
</evidence>
<dbReference type="RefSeq" id="WP_089819256.1">
    <property type="nucleotide sequence ID" value="NZ_FOZK01000006.1"/>
</dbReference>
<dbReference type="InterPro" id="IPR055973">
    <property type="entry name" value="DUF7551"/>
</dbReference>
<evidence type="ECO:0000313" key="5">
    <source>
        <dbReference type="Proteomes" id="UP000199062"/>
    </source>
</evidence>
<dbReference type="EMBL" id="FOZK01000006">
    <property type="protein sequence ID" value="SFS12679.1"/>
    <property type="molecule type" value="Genomic_DNA"/>
</dbReference>
<dbReference type="Proteomes" id="UP000199062">
    <property type="component" value="Unassembled WGS sequence"/>
</dbReference>
<evidence type="ECO:0000256" key="1">
    <source>
        <dbReference type="SAM" id="MobiDB-lite"/>
    </source>
</evidence>
<dbReference type="AlphaFoldDB" id="A0A1I6MAE5"/>
<proteinExistence type="predicted"/>
<dbReference type="Pfam" id="PF24420">
    <property type="entry name" value="DUF7551"/>
    <property type="match status" value="1"/>
</dbReference>
<feature type="domain" description="DUF7552" evidence="3">
    <location>
        <begin position="5"/>
        <end position="79"/>
    </location>
</feature>
<accession>A0A1I6MAE5</accession>